<evidence type="ECO:0000313" key="2">
    <source>
        <dbReference type="Proteomes" id="UP000823775"/>
    </source>
</evidence>
<protein>
    <submittedName>
        <fullName evidence="1">Uncharacterized protein</fullName>
    </submittedName>
</protein>
<dbReference type="EMBL" id="JACEIK010007405">
    <property type="protein sequence ID" value="MCE3050223.1"/>
    <property type="molecule type" value="Genomic_DNA"/>
</dbReference>
<sequence>MRHGWNRGSERLWCRYIYWWPIRCARNSNVCRQYVLVFLVILGEWGNLDKWRLRNIWSSEGVWWKVLRSGRVNRRKIWWDSCTCFLFGKWHVQANGNIGEVPKSINFTLYVGHLLHRISNVFIMKGCIFSPEVSSSSLRMVTIPKSARLDALESVILADARAFDLVKYG</sequence>
<keyword evidence="2" id="KW-1185">Reference proteome</keyword>
<evidence type="ECO:0000313" key="1">
    <source>
        <dbReference type="EMBL" id="MCE3050223.1"/>
    </source>
</evidence>
<dbReference type="Proteomes" id="UP000823775">
    <property type="component" value="Unassembled WGS sequence"/>
</dbReference>
<gene>
    <name evidence="1" type="ORF">HAX54_046691</name>
</gene>
<comment type="caution">
    <text evidence="1">The sequence shown here is derived from an EMBL/GenBank/DDBJ whole genome shotgun (WGS) entry which is preliminary data.</text>
</comment>
<organism evidence="1 2">
    <name type="scientific">Datura stramonium</name>
    <name type="common">Jimsonweed</name>
    <name type="synonym">Common thornapple</name>
    <dbReference type="NCBI Taxonomy" id="4076"/>
    <lineage>
        <taxon>Eukaryota</taxon>
        <taxon>Viridiplantae</taxon>
        <taxon>Streptophyta</taxon>
        <taxon>Embryophyta</taxon>
        <taxon>Tracheophyta</taxon>
        <taxon>Spermatophyta</taxon>
        <taxon>Magnoliopsida</taxon>
        <taxon>eudicotyledons</taxon>
        <taxon>Gunneridae</taxon>
        <taxon>Pentapetalae</taxon>
        <taxon>asterids</taxon>
        <taxon>lamiids</taxon>
        <taxon>Solanales</taxon>
        <taxon>Solanaceae</taxon>
        <taxon>Solanoideae</taxon>
        <taxon>Datureae</taxon>
        <taxon>Datura</taxon>
    </lineage>
</organism>
<reference evidence="1 2" key="1">
    <citation type="journal article" date="2021" name="BMC Genomics">
        <title>Datura genome reveals duplications of psychoactive alkaloid biosynthetic genes and high mutation rate following tissue culture.</title>
        <authorList>
            <person name="Rajewski A."/>
            <person name="Carter-House D."/>
            <person name="Stajich J."/>
            <person name="Litt A."/>
        </authorList>
    </citation>
    <scope>NUCLEOTIDE SEQUENCE [LARGE SCALE GENOMIC DNA]</scope>
    <source>
        <strain evidence="1">AR-01</strain>
    </source>
</reference>
<name>A0ABS8WLA6_DATST</name>
<accession>A0ABS8WLA6</accession>
<proteinExistence type="predicted"/>